<dbReference type="Proteomes" id="UP000242715">
    <property type="component" value="Unassembled WGS sequence"/>
</dbReference>
<dbReference type="GO" id="GO:0019005">
    <property type="term" value="C:SCF ubiquitin ligase complex"/>
    <property type="evidence" value="ECO:0007669"/>
    <property type="project" value="TreeGrafter"/>
</dbReference>
<dbReference type="SMART" id="SM00367">
    <property type="entry name" value="LRR_CC"/>
    <property type="match status" value="8"/>
</dbReference>
<keyword evidence="2" id="KW-1185">Reference proteome</keyword>
<dbReference type="SUPFAM" id="SSF52047">
    <property type="entry name" value="RNI-like"/>
    <property type="match status" value="2"/>
</dbReference>
<gene>
    <name evidence="1" type="ORF">TSUD_258900</name>
</gene>
<dbReference type="Gene3D" id="3.80.10.10">
    <property type="entry name" value="Ribonuclease Inhibitor"/>
    <property type="match status" value="2"/>
</dbReference>
<dbReference type="PANTHER" id="PTHR13318">
    <property type="entry name" value="PARTNER OF PAIRED, ISOFORM B-RELATED"/>
    <property type="match status" value="1"/>
</dbReference>
<dbReference type="InterPro" id="IPR032675">
    <property type="entry name" value="LRR_dom_sf"/>
</dbReference>
<evidence type="ECO:0000313" key="2">
    <source>
        <dbReference type="Proteomes" id="UP000242715"/>
    </source>
</evidence>
<protein>
    <submittedName>
        <fullName evidence="1">Uncharacterized protein</fullName>
    </submittedName>
</protein>
<organism evidence="1 2">
    <name type="scientific">Trifolium subterraneum</name>
    <name type="common">Subterranean clover</name>
    <dbReference type="NCBI Taxonomy" id="3900"/>
    <lineage>
        <taxon>Eukaryota</taxon>
        <taxon>Viridiplantae</taxon>
        <taxon>Streptophyta</taxon>
        <taxon>Embryophyta</taxon>
        <taxon>Tracheophyta</taxon>
        <taxon>Spermatophyta</taxon>
        <taxon>Magnoliopsida</taxon>
        <taxon>eudicotyledons</taxon>
        <taxon>Gunneridae</taxon>
        <taxon>Pentapetalae</taxon>
        <taxon>rosids</taxon>
        <taxon>fabids</taxon>
        <taxon>Fabales</taxon>
        <taxon>Fabaceae</taxon>
        <taxon>Papilionoideae</taxon>
        <taxon>50 kb inversion clade</taxon>
        <taxon>NPAAA clade</taxon>
        <taxon>Hologalegina</taxon>
        <taxon>IRL clade</taxon>
        <taxon>Trifolieae</taxon>
        <taxon>Trifolium</taxon>
    </lineage>
</organism>
<name>A0A2Z6NIF3_TRISU</name>
<sequence>MVEANFYLPNECWESIFAFLNHSDEDEHNHCCLKSLSLVSKHFLSITNAVQFSLNIYNPTRPFLYLLFKRFTNLTHLDFTCFRGDLDALLSQISCFRLNLTSLKISNQYAIPANGLRAFSRKITTLTSLTCSNLVSFDSTDLNLIAECFPLLEELDLSYPLNFINSYSYLLGVETLSTSLIKLRKINLTSHAYLNDQLLFQLFKNCKLLEEAVLLYCCQITNAGIASALRKRPSLRSLSLSNNKYAKHITLDFSDSLVSLRSLSCFDLLSLHISDELLSSIATIFLSLPLRRLVLQNCTGYSYYGIYCLLYNCRSIQHLDLQNATFMNDQCVAQLSLFLGDLRSVNLSKCSMLTHLALFVLARSCPSISEIKMEYTSIGKNIVENSNSSMDFVVNPRLKSLYLAHNSRLRSESLIMFASMFPNLQMLDLSYCYNISEESIYQVLKRCCKIRHLNLTGCNAVNYME</sequence>
<dbReference type="GO" id="GO:0031146">
    <property type="term" value="P:SCF-dependent proteasomal ubiquitin-dependent protein catabolic process"/>
    <property type="evidence" value="ECO:0007669"/>
    <property type="project" value="TreeGrafter"/>
</dbReference>
<dbReference type="PANTHER" id="PTHR13318:SF106">
    <property type="entry name" value="F-BOX_LRR-REPEAT PROTEIN 2"/>
    <property type="match status" value="1"/>
</dbReference>
<dbReference type="AlphaFoldDB" id="A0A2Z6NIF3"/>
<dbReference type="EMBL" id="DF973601">
    <property type="protein sequence ID" value="GAU35715.1"/>
    <property type="molecule type" value="Genomic_DNA"/>
</dbReference>
<accession>A0A2Z6NIF3</accession>
<proteinExistence type="predicted"/>
<reference evidence="2" key="1">
    <citation type="journal article" date="2017" name="Front. Plant Sci.">
        <title>Climate Clever Clovers: New Paradigm to Reduce the Environmental Footprint of Ruminants by Breeding Low Methanogenic Forages Utilizing Haplotype Variation.</title>
        <authorList>
            <person name="Kaur P."/>
            <person name="Appels R."/>
            <person name="Bayer P.E."/>
            <person name="Keeble-Gagnere G."/>
            <person name="Wang J."/>
            <person name="Hirakawa H."/>
            <person name="Shirasawa K."/>
            <person name="Vercoe P."/>
            <person name="Stefanova K."/>
            <person name="Durmic Z."/>
            <person name="Nichols P."/>
            <person name="Revell C."/>
            <person name="Isobe S.N."/>
            <person name="Edwards D."/>
            <person name="Erskine W."/>
        </authorList>
    </citation>
    <scope>NUCLEOTIDE SEQUENCE [LARGE SCALE GENOMIC DNA]</scope>
    <source>
        <strain evidence="2">cv. Daliak</strain>
    </source>
</reference>
<dbReference type="OrthoDB" id="6066220at2759"/>
<dbReference type="InterPro" id="IPR006553">
    <property type="entry name" value="Leu-rich_rpt_Cys-con_subtyp"/>
</dbReference>
<evidence type="ECO:0000313" key="1">
    <source>
        <dbReference type="EMBL" id="GAU35715.1"/>
    </source>
</evidence>